<feature type="transmembrane region" description="Helical" evidence="7">
    <location>
        <begin position="136"/>
        <end position="162"/>
    </location>
</feature>
<evidence type="ECO:0000259" key="8">
    <source>
        <dbReference type="Pfam" id="PF01529"/>
    </source>
</evidence>
<dbReference type="Proteomes" id="UP000515154">
    <property type="component" value="Unplaced"/>
</dbReference>
<protein>
    <recommendedName>
        <fullName evidence="7">Palmitoyltransferase</fullName>
        <ecNumber evidence="7">2.3.1.225</ecNumber>
    </recommendedName>
</protein>
<keyword evidence="5 7" id="KW-0472">Membrane</keyword>
<dbReference type="EC" id="2.3.1.225" evidence="7"/>
<organism evidence="9 10">
    <name type="scientific">Octopus sinensis</name>
    <name type="common">East Asian common octopus</name>
    <dbReference type="NCBI Taxonomy" id="2607531"/>
    <lineage>
        <taxon>Eukaryota</taxon>
        <taxon>Metazoa</taxon>
        <taxon>Spiralia</taxon>
        <taxon>Lophotrochozoa</taxon>
        <taxon>Mollusca</taxon>
        <taxon>Cephalopoda</taxon>
        <taxon>Coleoidea</taxon>
        <taxon>Octopodiformes</taxon>
        <taxon>Octopoda</taxon>
        <taxon>Incirrata</taxon>
        <taxon>Octopodidae</taxon>
        <taxon>Octopus</taxon>
    </lineage>
</organism>
<comment type="similarity">
    <text evidence="7">Belongs to the DHHC palmitoyltransferase family.</text>
</comment>
<evidence type="ECO:0000256" key="4">
    <source>
        <dbReference type="ARBA" id="ARBA00022989"/>
    </source>
</evidence>
<dbReference type="AlphaFoldDB" id="A0A6P7U3F7"/>
<reference evidence="10" key="1">
    <citation type="submission" date="2025-08" db="UniProtKB">
        <authorList>
            <consortium name="RefSeq"/>
        </authorList>
    </citation>
    <scope>IDENTIFICATION</scope>
</reference>
<dbReference type="Pfam" id="PF01529">
    <property type="entry name" value="DHHC"/>
    <property type="match status" value="1"/>
</dbReference>
<comment type="subcellular location">
    <subcellularLocation>
        <location evidence="1">Membrane</location>
        <topology evidence="1">Multi-pass membrane protein</topology>
    </subcellularLocation>
</comment>
<keyword evidence="9" id="KW-1185">Reference proteome</keyword>
<dbReference type="RefSeq" id="XP_029655431.1">
    <property type="nucleotide sequence ID" value="XM_029799571.2"/>
</dbReference>
<keyword evidence="6 7" id="KW-0012">Acyltransferase</keyword>
<comment type="domain">
    <text evidence="7">The DHHC domain is required for palmitoyltransferase activity.</text>
</comment>
<comment type="catalytic activity">
    <reaction evidence="7">
        <text>L-cysteinyl-[protein] + hexadecanoyl-CoA = S-hexadecanoyl-L-cysteinyl-[protein] + CoA</text>
        <dbReference type="Rhea" id="RHEA:36683"/>
        <dbReference type="Rhea" id="RHEA-COMP:10131"/>
        <dbReference type="Rhea" id="RHEA-COMP:11032"/>
        <dbReference type="ChEBI" id="CHEBI:29950"/>
        <dbReference type="ChEBI" id="CHEBI:57287"/>
        <dbReference type="ChEBI" id="CHEBI:57379"/>
        <dbReference type="ChEBI" id="CHEBI:74151"/>
        <dbReference type="EC" id="2.3.1.225"/>
    </reaction>
</comment>
<evidence type="ECO:0000256" key="5">
    <source>
        <dbReference type="ARBA" id="ARBA00023136"/>
    </source>
</evidence>
<feature type="transmembrane region" description="Helical" evidence="7">
    <location>
        <begin position="12"/>
        <end position="39"/>
    </location>
</feature>
<dbReference type="KEGG" id="osn:115229166"/>
<dbReference type="PROSITE" id="PS50216">
    <property type="entry name" value="DHHC"/>
    <property type="match status" value="1"/>
</dbReference>
<dbReference type="GO" id="GO:0019706">
    <property type="term" value="F:protein-cysteine S-palmitoyltransferase activity"/>
    <property type="evidence" value="ECO:0007669"/>
    <property type="project" value="UniProtKB-EC"/>
</dbReference>
<dbReference type="PANTHER" id="PTHR12246">
    <property type="entry name" value="PALMITOYLTRANSFERASE ZDHHC16"/>
    <property type="match status" value="1"/>
</dbReference>
<evidence type="ECO:0000256" key="3">
    <source>
        <dbReference type="ARBA" id="ARBA00022692"/>
    </source>
</evidence>
<dbReference type="InterPro" id="IPR039859">
    <property type="entry name" value="PFA4/ZDH16/20/ERF2-like"/>
</dbReference>
<dbReference type="InterPro" id="IPR001594">
    <property type="entry name" value="Palmitoyltrfase_DHHC"/>
</dbReference>
<evidence type="ECO:0000256" key="1">
    <source>
        <dbReference type="ARBA" id="ARBA00004141"/>
    </source>
</evidence>
<keyword evidence="2 7" id="KW-0808">Transferase</keyword>
<keyword evidence="3 7" id="KW-0812">Transmembrane</keyword>
<accession>A0A6P7U3F7</accession>
<name>A0A6P7U3F7_9MOLL</name>
<evidence type="ECO:0000256" key="7">
    <source>
        <dbReference type="RuleBase" id="RU079119"/>
    </source>
</evidence>
<dbReference type="GO" id="GO:0016020">
    <property type="term" value="C:membrane"/>
    <property type="evidence" value="ECO:0007669"/>
    <property type="project" value="UniProtKB-SubCell"/>
</dbReference>
<evidence type="ECO:0000256" key="6">
    <source>
        <dbReference type="ARBA" id="ARBA00023315"/>
    </source>
</evidence>
<evidence type="ECO:0000256" key="2">
    <source>
        <dbReference type="ARBA" id="ARBA00022679"/>
    </source>
</evidence>
<sequence length="172" mass="19719">MSKSNFWFVKDLGGILCCIFTWILILFALFTFLIVVRPLFFINSPEIKSKIFYTSLYLFLTLFAIFSHTKTMLSDPNESNQDTFLSSGRKYLVCSICSSLKPARAHHCSVCKRCIRKMDHHCPWVNNCVGEANIKYFLLFLFYIASMSIYSVFAASIGLLNLTKIETSGIPY</sequence>
<gene>
    <name evidence="10" type="primary">LOC115229166</name>
</gene>
<feature type="transmembrane region" description="Helical" evidence="7">
    <location>
        <begin position="51"/>
        <end position="69"/>
    </location>
</feature>
<evidence type="ECO:0000313" key="9">
    <source>
        <dbReference type="Proteomes" id="UP000515154"/>
    </source>
</evidence>
<keyword evidence="4 7" id="KW-1133">Transmembrane helix</keyword>
<evidence type="ECO:0000313" key="10">
    <source>
        <dbReference type="RefSeq" id="XP_029655431.1"/>
    </source>
</evidence>
<feature type="domain" description="Palmitoyltransferase DHHC" evidence="8">
    <location>
        <begin position="92"/>
        <end position="165"/>
    </location>
</feature>
<proteinExistence type="inferred from homology"/>